<evidence type="ECO:0000313" key="6">
    <source>
        <dbReference type="EMBL" id="CAF3643072.1"/>
    </source>
</evidence>
<evidence type="ECO:0008006" key="9">
    <source>
        <dbReference type="Google" id="ProtNLM"/>
    </source>
</evidence>
<dbReference type="InterPro" id="IPR008952">
    <property type="entry name" value="Tetraspanin_EC2_sf"/>
</dbReference>
<dbReference type="InterPro" id="IPR018499">
    <property type="entry name" value="Tetraspanin/Peripherin"/>
</dbReference>
<evidence type="ECO:0000256" key="2">
    <source>
        <dbReference type="ARBA" id="ARBA00022692"/>
    </source>
</evidence>
<feature type="transmembrane region" description="Helical" evidence="5">
    <location>
        <begin position="93"/>
        <end position="115"/>
    </location>
</feature>
<gene>
    <name evidence="7" type="ORF">KXQ929_LOCUS10319</name>
    <name evidence="6" type="ORF">OXD698_LOCUS8586</name>
</gene>
<keyword evidence="3 5" id="KW-1133">Transmembrane helix</keyword>
<feature type="transmembrane region" description="Helical" evidence="5">
    <location>
        <begin position="7"/>
        <end position="34"/>
    </location>
</feature>
<keyword evidence="4 5" id="KW-0472">Membrane</keyword>
<feature type="transmembrane region" description="Helical" evidence="5">
    <location>
        <begin position="212"/>
        <end position="236"/>
    </location>
</feature>
<evidence type="ECO:0000256" key="5">
    <source>
        <dbReference type="SAM" id="Phobius"/>
    </source>
</evidence>
<name>A0A818R1Z9_9BILA</name>
<evidence type="ECO:0000313" key="8">
    <source>
        <dbReference type="Proteomes" id="UP000663844"/>
    </source>
</evidence>
<feature type="transmembrane region" description="Helical" evidence="5">
    <location>
        <begin position="54"/>
        <end position="81"/>
    </location>
</feature>
<comment type="caution">
    <text evidence="6">The sequence shown here is derived from an EMBL/GenBank/DDBJ whole genome shotgun (WGS) entry which is preliminary data.</text>
</comment>
<dbReference type="Gene3D" id="1.10.1450.10">
    <property type="entry name" value="Tetraspanin"/>
    <property type="match status" value="1"/>
</dbReference>
<evidence type="ECO:0000256" key="1">
    <source>
        <dbReference type="ARBA" id="ARBA00004141"/>
    </source>
</evidence>
<evidence type="ECO:0000256" key="4">
    <source>
        <dbReference type="ARBA" id="ARBA00023136"/>
    </source>
</evidence>
<dbReference type="SUPFAM" id="SSF48652">
    <property type="entry name" value="Tetraspanin"/>
    <property type="match status" value="1"/>
</dbReference>
<dbReference type="PANTHER" id="PTHR19282:SF516">
    <property type="entry name" value="TETRASPANIN"/>
    <property type="match status" value="1"/>
</dbReference>
<evidence type="ECO:0000313" key="7">
    <source>
        <dbReference type="EMBL" id="CAF3690488.1"/>
    </source>
</evidence>
<keyword evidence="2 5" id="KW-0812">Transmembrane</keyword>
<reference evidence="6" key="1">
    <citation type="submission" date="2021-02" db="EMBL/GenBank/DDBJ databases">
        <authorList>
            <person name="Nowell W R."/>
        </authorList>
    </citation>
    <scope>NUCLEOTIDE SEQUENCE</scope>
</reference>
<protein>
    <recommendedName>
        <fullName evidence="9">Tetraspanin</fullName>
    </recommendedName>
</protein>
<dbReference type="Pfam" id="PF00335">
    <property type="entry name" value="Tetraspanin"/>
    <property type="match status" value="1"/>
</dbReference>
<dbReference type="Proteomes" id="UP000663868">
    <property type="component" value="Unassembled WGS sequence"/>
</dbReference>
<comment type="subcellular location">
    <subcellularLocation>
        <location evidence="1">Membrane</location>
        <topology evidence="1">Multi-pass membrane protein</topology>
    </subcellularLocation>
</comment>
<dbReference type="AlphaFoldDB" id="A0A818R1Z9"/>
<accession>A0A818R1Z9</accession>
<dbReference type="GO" id="GO:0005886">
    <property type="term" value="C:plasma membrane"/>
    <property type="evidence" value="ECO:0007669"/>
    <property type="project" value="TreeGrafter"/>
</dbReference>
<dbReference type="Proteomes" id="UP000663844">
    <property type="component" value="Unassembled WGS sequence"/>
</dbReference>
<evidence type="ECO:0000256" key="3">
    <source>
        <dbReference type="ARBA" id="ARBA00022989"/>
    </source>
</evidence>
<dbReference type="PANTHER" id="PTHR19282">
    <property type="entry name" value="TETRASPANIN"/>
    <property type="match status" value="1"/>
</dbReference>
<organism evidence="6 8">
    <name type="scientific">Adineta steineri</name>
    <dbReference type="NCBI Taxonomy" id="433720"/>
    <lineage>
        <taxon>Eukaryota</taxon>
        <taxon>Metazoa</taxon>
        <taxon>Spiralia</taxon>
        <taxon>Gnathifera</taxon>
        <taxon>Rotifera</taxon>
        <taxon>Eurotatoria</taxon>
        <taxon>Bdelloidea</taxon>
        <taxon>Adinetida</taxon>
        <taxon>Adinetidae</taxon>
        <taxon>Adineta</taxon>
    </lineage>
</organism>
<sequence>MVCCFNVACFFCTLCVLIGVTSLIQFCMGLYLTFLQSDIVTINRLIKTDKFDSYLVYVLFVFIGLGFVSLMLAFFSIYGVIKRNRSLSLFVTALWAFSFILNLIMLAISILYYYFVFSQLRSLLVHSFQQSPAATASLLDSFQLKYKCCGIDNKDDYNSISSDSFPSSCCQEPNCLHTKDVNNNSTSLMNSKSLLHTNGCYPIVKKYLTIELLLLMGVTGLCALLHFLAIILLCILNQRYKKFDDIPKIMIHHLASGVPINSNNYVQNVSKTIHEPVEITQI</sequence>
<dbReference type="EMBL" id="CAJOBB010000486">
    <property type="protein sequence ID" value="CAF3690488.1"/>
    <property type="molecule type" value="Genomic_DNA"/>
</dbReference>
<proteinExistence type="predicted"/>
<dbReference type="EMBL" id="CAJOAZ010000417">
    <property type="protein sequence ID" value="CAF3643072.1"/>
    <property type="molecule type" value="Genomic_DNA"/>
</dbReference>